<dbReference type="Proteomes" id="UP000231470">
    <property type="component" value="Segment"/>
</dbReference>
<dbReference type="KEGG" id="vg:40092482"/>
<organism evidence="2 3">
    <name type="scientific">Serratia phage vB_Sru_IME250</name>
    <dbReference type="NCBI Taxonomy" id="1852640"/>
    <lineage>
        <taxon>Viruses</taxon>
        <taxon>Duplodnaviria</taxon>
        <taxon>Heunggongvirae</taxon>
        <taxon>Uroviricota</taxon>
        <taxon>Caudoviricetes</taxon>
        <taxon>Pantevenvirales</taxon>
        <taxon>Ackermannviridae</taxon>
        <taxon>Taipeivirus</taxon>
        <taxon>Taipeivirus IME250</taxon>
    </lineage>
</organism>
<evidence type="ECO:0000313" key="4">
    <source>
        <dbReference type="Proteomes" id="UP000231470"/>
    </source>
</evidence>
<keyword evidence="4" id="KW-1185">Reference proteome</keyword>
<dbReference type="Proteomes" id="UP000230444">
    <property type="component" value="Segment"/>
</dbReference>
<reference evidence="1 4" key="2">
    <citation type="journal article" date="2017" name="Arch. Virol.">
        <title>First complete genome sequence of a virulent bacteriophage infecting the opportunistic pathogen Serratia rubidaea.</title>
        <authorList>
            <person name="Xing S."/>
            <person name="Ma T."/>
            <person name="Zhang X."/>
            <person name="Huang Y."/>
            <person name="Mi Z."/>
            <person name="Sun Q."/>
            <person name="An X."/>
            <person name="Fan H."/>
            <person name="Wu S."/>
            <person name="Wei L."/>
            <person name="Tong Y."/>
        </authorList>
    </citation>
    <scope>NUCLEOTIDE SEQUENCE [LARGE SCALE GENOMIC DNA]</scope>
</reference>
<evidence type="ECO:0000313" key="2">
    <source>
        <dbReference type="EMBL" id="APD20108.1"/>
    </source>
</evidence>
<sequence>MKAFSDFINNRIQETDHPLMKGKTPLSTQEMVKSFNEYSGIMFKHASSKQGGLQRLDHQIELGYRTTVGGKTVSVNTSFRPIDQATVRKLDLDKNITGGMDNTHYENSEIVIELSGDGYYKTMKGKNDGNAKSINELKNELKTVGSALKSSKTVEDLVGKLKAAGYKPF</sequence>
<reference evidence="2 3" key="1">
    <citation type="submission" date="2016-11" db="EMBL/GenBank/DDBJ databases">
        <title>Complete genome of the first virulent bacteriophage infecting the opportunist pathogen Serratia rubidaea.</title>
        <authorList>
            <person name="Xing S."/>
            <person name="Ma T."/>
            <person name="Zhang X."/>
            <person name="Huang Y."/>
            <person name="Mi Z."/>
            <person name="Sun Q."/>
            <person name="An X."/>
            <person name="Fan H."/>
            <person name="Wu S."/>
            <person name="Lin W."/>
            <person name="Tong Y."/>
        </authorList>
    </citation>
    <scope>NUCLEOTIDE SEQUENCE [LARGE SCALE GENOMIC DNA]</scope>
</reference>
<dbReference type="RefSeq" id="YP_009616001.1">
    <property type="nucleotide sequence ID" value="NC_042047.1"/>
</dbReference>
<dbReference type="EMBL" id="KY073123">
    <property type="protein sequence ID" value="APD20108.1"/>
    <property type="molecule type" value="Genomic_DNA"/>
</dbReference>
<dbReference type="GeneID" id="40092482"/>
<accession>A0A1J0MG47</accession>
<proteinExistence type="predicted"/>
<evidence type="ECO:0000313" key="3">
    <source>
        <dbReference type="Proteomes" id="UP000230444"/>
    </source>
</evidence>
<dbReference type="OrthoDB" id="30855at10239"/>
<name>A0A1J0MG47_9CAUD</name>
<dbReference type="EMBL" id="KX147096">
    <property type="protein sequence ID" value="ANM47200.1"/>
    <property type="molecule type" value="Genomic_DNA"/>
</dbReference>
<evidence type="ECO:0000313" key="1">
    <source>
        <dbReference type="EMBL" id="ANM47200.1"/>
    </source>
</evidence>
<protein>
    <submittedName>
        <fullName evidence="2">Uncharacterized protein</fullName>
    </submittedName>
</protein>